<evidence type="ECO:0000313" key="2">
    <source>
        <dbReference type="EMBL" id="KRL66357.1"/>
    </source>
</evidence>
<sequence length="195" mass="21810">MVKIGVILGSTRTKALGEKIFKYLKSNIQVRDVEFNWLDLKDYPLPLYDHPQTPLEDEITDLNSAEASWLNDLDQQDGYVILTPEYDRAITGVLKNALDFVGPQVNRKPVHVVAYSHFSDGGIVAAASIVPILQMLNMIVLPSPALLWDADKNFATDGKLITGAENSDHFEQRLKSVFDEIGFYTQVLAENPYQG</sequence>
<name>A0A0R1SJ91_9LACO</name>
<keyword evidence="3" id="KW-1185">Reference proteome</keyword>
<dbReference type="InterPro" id="IPR050712">
    <property type="entry name" value="NAD(P)H-dep_reductase"/>
</dbReference>
<dbReference type="RefSeq" id="WP_010625062.1">
    <property type="nucleotide sequence ID" value="NZ_AZFA01000015.1"/>
</dbReference>
<organism evidence="2 3">
    <name type="scientific">Companilactobacillus versmoldensis DSM 14857 = KCTC 3814</name>
    <dbReference type="NCBI Taxonomy" id="1423815"/>
    <lineage>
        <taxon>Bacteria</taxon>
        <taxon>Bacillati</taxon>
        <taxon>Bacillota</taxon>
        <taxon>Bacilli</taxon>
        <taxon>Lactobacillales</taxon>
        <taxon>Lactobacillaceae</taxon>
        <taxon>Companilactobacillus</taxon>
    </lineage>
</organism>
<accession>A0A0R1SJ91</accession>
<dbReference type="GO" id="GO:0016491">
    <property type="term" value="F:oxidoreductase activity"/>
    <property type="evidence" value="ECO:0007669"/>
    <property type="project" value="InterPro"/>
</dbReference>
<evidence type="ECO:0000313" key="3">
    <source>
        <dbReference type="Proteomes" id="UP000051647"/>
    </source>
</evidence>
<gene>
    <name evidence="2" type="ORF">FC27_GL000628</name>
</gene>
<dbReference type="PANTHER" id="PTHR30543:SF21">
    <property type="entry name" value="NAD(P)H-DEPENDENT FMN REDUCTASE LOT6"/>
    <property type="match status" value="1"/>
</dbReference>
<dbReference type="Gene3D" id="3.40.50.360">
    <property type="match status" value="1"/>
</dbReference>
<dbReference type="SUPFAM" id="SSF52218">
    <property type="entry name" value="Flavoproteins"/>
    <property type="match status" value="1"/>
</dbReference>
<protein>
    <submittedName>
        <fullName evidence="2">Flavoprotein</fullName>
    </submittedName>
</protein>
<dbReference type="Pfam" id="PF03358">
    <property type="entry name" value="FMN_red"/>
    <property type="match status" value="1"/>
</dbReference>
<dbReference type="PANTHER" id="PTHR30543">
    <property type="entry name" value="CHROMATE REDUCTASE"/>
    <property type="match status" value="1"/>
</dbReference>
<dbReference type="PATRIC" id="fig|1423815.3.peg.636"/>
<dbReference type="eggNOG" id="COG0431">
    <property type="taxonomic scope" value="Bacteria"/>
</dbReference>
<dbReference type="AlphaFoldDB" id="A0A0R1SJ91"/>
<dbReference type="InterPro" id="IPR029039">
    <property type="entry name" value="Flavoprotein-like_sf"/>
</dbReference>
<comment type="caution">
    <text evidence="2">The sequence shown here is derived from an EMBL/GenBank/DDBJ whole genome shotgun (WGS) entry which is preliminary data.</text>
</comment>
<dbReference type="EMBL" id="AZFA01000015">
    <property type="protein sequence ID" value="KRL66357.1"/>
    <property type="molecule type" value="Genomic_DNA"/>
</dbReference>
<dbReference type="OrthoDB" id="9812295at2"/>
<proteinExistence type="predicted"/>
<dbReference type="GO" id="GO:0005829">
    <property type="term" value="C:cytosol"/>
    <property type="evidence" value="ECO:0007669"/>
    <property type="project" value="TreeGrafter"/>
</dbReference>
<dbReference type="InterPro" id="IPR005025">
    <property type="entry name" value="FMN_Rdtase-like_dom"/>
</dbReference>
<dbReference type="STRING" id="1423815.FC27_GL000628"/>
<feature type="domain" description="NADPH-dependent FMN reductase-like" evidence="1">
    <location>
        <begin position="2"/>
        <end position="149"/>
    </location>
</feature>
<evidence type="ECO:0000259" key="1">
    <source>
        <dbReference type="Pfam" id="PF03358"/>
    </source>
</evidence>
<reference evidence="2 3" key="1">
    <citation type="journal article" date="2015" name="Genome Announc.">
        <title>Expanding the biotechnology potential of lactobacilli through comparative genomics of 213 strains and associated genera.</title>
        <authorList>
            <person name="Sun Z."/>
            <person name="Harris H.M."/>
            <person name="McCann A."/>
            <person name="Guo C."/>
            <person name="Argimon S."/>
            <person name="Zhang W."/>
            <person name="Yang X."/>
            <person name="Jeffery I.B."/>
            <person name="Cooney J.C."/>
            <person name="Kagawa T.F."/>
            <person name="Liu W."/>
            <person name="Song Y."/>
            <person name="Salvetti E."/>
            <person name="Wrobel A."/>
            <person name="Rasinkangas P."/>
            <person name="Parkhill J."/>
            <person name="Rea M.C."/>
            <person name="O'Sullivan O."/>
            <person name="Ritari J."/>
            <person name="Douillard F.P."/>
            <person name="Paul Ross R."/>
            <person name="Yang R."/>
            <person name="Briner A.E."/>
            <person name="Felis G.E."/>
            <person name="de Vos W.M."/>
            <person name="Barrangou R."/>
            <person name="Klaenhammer T.R."/>
            <person name="Caufield P.W."/>
            <person name="Cui Y."/>
            <person name="Zhang H."/>
            <person name="O'Toole P.W."/>
        </authorList>
    </citation>
    <scope>NUCLEOTIDE SEQUENCE [LARGE SCALE GENOMIC DNA]</scope>
    <source>
        <strain evidence="2 3">DSM 14857</strain>
    </source>
</reference>
<dbReference type="GO" id="GO:0010181">
    <property type="term" value="F:FMN binding"/>
    <property type="evidence" value="ECO:0007669"/>
    <property type="project" value="TreeGrafter"/>
</dbReference>
<dbReference type="Proteomes" id="UP000051647">
    <property type="component" value="Unassembled WGS sequence"/>
</dbReference>